<reference evidence="2" key="1">
    <citation type="submission" date="2018-07" db="EMBL/GenBank/DDBJ databases">
        <authorList>
            <person name="Peiro R."/>
            <person name="Begona"/>
            <person name="Cbmso G."/>
            <person name="Lopez M."/>
            <person name="Gonzalez S."/>
        </authorList>
    </citation>
    <scope>NUCLEOTIDE SEQUENCE [LARGE SCALE GENOMIC DNA]</scope>
</reference>
<organism evidence="1 2">
    <name type="scientific">Ciceribacter selenitireducens ATCC BAA-1503</name>
    <dbReference type="NCBI Taxonomy" id="1336235"/>
    <lineage>
        <taxon>Bacteria</taxon>
        <taxon>Pseudomonadati</taxon>
        <taxon>Pseudomonadota</taxon>
        <taxon>Alphaproteobacteria</taxon>
        <taxon>Hyphomicrobiales</taxon>
        <taxon>Rhizobiaceae</taxon>
        <taxon>Ciceribacter</taxon>
    </lineage>
</organism>
<protein>
    <submittedName>
        <fullName evidence="1">Uncharacterized protein</fullName>
    </submittedName>
</protein>
<dbReference type="EMBL" id="UEYP01000006">
    <property type="protein sequence ID" value="SSC68028.1"/>
    <property type="molecule type" value="Genomic_DNA"/>
</dbReference>
<evidence type="ECO:0000313" key="1">
    <source>
        <dbReference type="EMBL" id="SSC68028.1"/>
    </source>
</evidence>
<gene>
    <name evidence="1" type="ORF">RHIZ70_3736</name>
</gene>
<keyword evidence="2" id="KW-1185">Reference proteome</keyword>
<dbReference type="OrthoDB" id="7875733at2"/>
<dbReference type="RefSeq" id="WP_147293992.1">
    <property type="nucleotide sequence ID" value="NZ_UEYP01000006.1"/>
</dbReference>
<dbReference type="AlphaFoldDB" id="A0A376AJN2"/>
<sequence>MALSADHLRSSPAFCEALRVYAGALQGEYDGNPRLARLLSSHQRWLLSQCAFALHIEHDPDVPGSGLTASRLRDMITASNAASRNTVLNFLDQLLSYRFIRLADEATRRPRRFEATDVTQAAMMRWTLANLATLDRVDGGSRAETLAERPELFKLIQPQAARRSFAHDGWREPPPRVAMFLWTEAGGLVMDELVRRIEATDPAAQRYDVGRVDARAMAEHFMMSRTHLQRLLRRAVEAGGLQWQDEGKKTHLWFMADLLDEYCGWQAIKFSIIDEAFDHALRLVAPAETRDAPVQLLAKADG</sequence>
<name>A0A376AJN2_9HYPH</name>
<dbReference type="Proteomes" id="UP000254764">
    <property type="component" value="Unassembled WGS sequence"/>
</dbReference>
<proteinExistence type="predicted"/>
<evidence type="ECO:0000313" key="2">
    <source>
        <dbReference type="Proteomes" id="UP000254764"/>
    </source>
</evidence>
<accession>A0A376AJN2</accession>